<protein>
    <submittedName>
        <fullName evidence="1">Uncharacterized protein</fullName>
    </submittedName>
</protein>
<reference evidence="1 2" key="1">
    <citation type="submission" date="2016-03" db="EMBL/GenBank/DDBJ databases">
        <title>Comparative genomics of the ectomycorrhizal sister species Rhizopogon vinicolor and Rhizopogon vesiculosus (Basidiomycota: Boletales) reveals a divergence of the mating type B locus.</title>
        <authorList>
            <person name="Mujic A.B."/>
            <person name="Kuo A."/>
            <person name="Tritt A."/>
            <person name="Lipzen A."/>
            <person name="Chen C."/>
            <person name="Johnson J."/>
            <person name="Sharma A."/>
            <person name="Barry K."/>
            <person name="Grigoriev I.V."/>
            <person name="Spatafora J.W."/>
        </authorList>
    </citation>
    <scope>NUCLEOTIDE SEQUENCE [LARGE SCALE GENOMIC DNA]</scope>
    <source>
        <strain evidence="1 2">AM-OR11-056</strain>
    </source>
</reference>
<evidence type="ECO:0000313" key="2">
    <source>
        <dbReference type="Proteomes" id="UP000183567"/>
    </source>
</evidence>
<organism evidence="1 2">
    <name type="scientific">Rhizopogon vesiculosus</name>
    <dbReference type="NCBI Taxonomy" id="180088"/>
    <lineage>
        <taxon>Eukaryota</taxon>
        <taxon>Fungi</taxon>
        <taxon>Dikarya</taxon>
        <taxon>Basidiomycota</taxon>
        <taxon>Agaricomycotina</taxon>
        <taxon>Agaricomycetes</taxon>
        <taxon>Agaricomycetidae</taxon>
        <taxon>Boletales</taxon>
        <taxon>Suillineae</taxon>
        <taxon>Rhizopogonaceae</taxon>
        <taxon>Rhizopogon</taxon>
    </lineage>
</organism>
<dbReference type="AlphaFoldDB" id="A0A1J8RE53"/>
<keyword evidence="2" id="KW-1185">Reference proteome</keyword>
<gene>
    <name evidence="1" type="ORF">AZE42_04466</name>
</gene>
<sequence length="23" mass="2902">MTFTMMDRLRILRQITEGLKYRE</sequence>
<comment type="caution">
    <text evidence="1">The sequence shown here is derived from an EMBL/GenBank/DDBJ whole genome shotgun (WGS) entry which is preliminary data.</text>
</comment>
<proteinExistence type="predicted"/>
<dbReference type="Proteomes" id="UP000183567">
    <property type="component" value="Unassembled WGS sequence"/>
</dbReference>
<dbReference type="EMBL" id="LVVM01000747">
    <property type="protein sequence ID" value="OJA20042.1"/>
    <property type="molecule type" value="Genomic_DNA"/>
</dbReference>
<accession>A0A1J8RE53</accession>
<evidence type="ECO:0000313" key="1">
    <source>
        <dbReference type="EMBL" id="OJA20042.1"/>
    </source>
</evidence>
<name>A0A1J8RE53_9AGAM</name>